<keyword evidence="3" id="KW-0238">DNA-binding</keyword>
<dbReference type="Gene3D" id="3.90.220.20">
    <property type="entry name" value="DNA methylase specificity domains"/>
    <property type="match status" value="1"/>
</dbReference>
<evidence type="ECO:0000256" key="2">
    <source>
        <dbReference type="ARBA" id="ARBA00022747"/>
    </source>
</evidence>
<dbReference type="SUPFAM" id="SSF116734">
    <property type="entry name" value="DNA methylase specificity domain"/>
    <property type="match status" value="1"/>
</dbReference>
<dbReference type="Proteomes" id="UP000183287">
    <property type="component" value="Unassembled WGS sequence"/>
</dbReference>
<name>A0A1I4MW93_9PROT</name>
<evidence type="ECO:0000313" key="5">
    <source>
        <dbReference type="EMBL" id="SFM07571.1"/>
    </source>
</evidence>
<dbReference type="RefSeq" id="WP_218152020.1">
    <property type="nucleotide sequence ID" value="NZ_FOUB01000012.1"/>
</dbReference>
<organism evidence="5 6">
    <name type="scientific">Nitrosomonas communis</name>
    <dbReference type="NCBI Taxonomy" id="44574"/>
    <lineage>
        <taxon>Bacteria</taxon>
        <taxon>Pseudomonadati</taxon>
        <taxon>Pseudomonadota</taxon>
        <taxon>Betaproteobacteria</taxon>
        <taxon>Nitrosomonadales</taxon>
        <taxon>Nitrosomonadaceae</taxon>
        <taxon>Nitrosomonas</taxon>
    </lineage>
</organism>
<keyword evidence="2" id="KW-0680">Restriction system</keyword>
<feature type="domain" description="Type I restriction modification DNA specificity" evidence="4">
    <location>
        <begin position="6"/>
        <end position="175"/>
    </location>
</feature>
<dbReference type="EMBL" id="FOUB01000012">
    <property type="protein sequence ID" value="SFM07571.1"/>
    <property type="molecule type" value="Genomic_DNA"/>
</dbReference>
<evidence type="ECO:0000313" key="6">
    <source>
        <dbReference type="Proteomes" id="UP000183287"/>
    </source>
</evidence>
<accession>A0A1I4MW93</accession>
<keyword evidence="6" id="KW-1185">Reference proteome</keyword>
<dbReference type="Pfam" id="PF01420">
    <property type="entry name" value="Methylase_S"/>
    <property type="match status" value="1"/>
</dbReference>
<evidence type="ECO:0000259" key="4">
    <source>
        <dbReference type="Pfam" id="PF01420"/>
    </source>
</evidence>
<dbReference type="InterPro" id="IPR000055">
    <property type="entry name" value="Restrct_endonuc_typeI_TRD"/>
</dbReference>
<protein>
    <submittedName>
        <fullName evidence="5">Type I restriction enzyme, S subunit</fullName>
    </submittedName>
</protein>
<evidence type="ECO:0000256" key="3">
    <source>
        <dbReference type="ARBA" id="ARBA00023125"/>
    </source>
</evidence>
<dbReference type="AlphaFoldDB" id="A0A1I4MW93"/>
<gene>
    <name evidence="5" type="ORF">SAMN05421863_101223</name>
</gene>
<dbReference type="PANTHER" id="PTHR43140">
    <property type="entry name" value="TYPE-1 RESTRICTION ENZYME ECOKI SPECIFICITY PROTEIN"/>
    <property type="match status" value="1"/>
</dbReference>
<dbReference type="GO" id="GO:0009307">
    <property type="term" value="P:DNA restriction-modification system"/>
    <property type="evidence" value="ECO:0007669"/>
    <property type="project" value="UniProtKB-KW"/>
</dbReference>
<comment type="similarity">
    <text evidence="1">Belongs to the type-I restriction system S methylase family.</text>
</comment>
<evidence type="ECO:0000256" key="1">
    <source>
        <dbReference type="ARBA" id="ARBA00010923"/>
    </source>
</evidence>
<reference evidence="6" key="1">
    <citation type="submission" date="2016-10" db="EMBL/GenBank/DDBJ databases">
        <authorList>
            <person name="Varghese N."/>
            <person name="Submissions S."/>
        </authorList>
    </citation>
    <scope>NUCLEOTIDE SEQUENCE [LARGE SCALE GENOMIC DNA]</scope>
    <source>
        <strain evidence="6">Nm44</strain>
    </source>
</reference>
<dbReference type="InterPro" id="IPR051212">
    <property type="entry name" value="Type-I_RE_S_subunit"/>
</dbReference>
<proteinExistence type="inferred from homology"/>
<dbReference type="InterPro" id="IPR044946">
    <property type="entry name" value="Restrct_endonuc_typeI_TRD_sf"/>
</dbReference>
<dbReference type="PANTHER" id="PTHR43140:SF1">
    <property type="entry name" value="TYPE I RESTRICTION ENZYME ECOKI SPECIFICITY SUBUNIT"/>
    <property type="match status" value="1"/>
</dbReference>
<sequence length="183" mass="21187">MPYKLPKGWEWVRLGEITNYNGRKNLRSDEIPPNAWLLDLEDIEKDTSRVIKRAKYSERQSKSTKSTFNKGDILYGKLRPYLNKVIVADNGGVCTTEIVPIVPYIGVDSEFLKWLLKCPSFLAYVNSLMYGVKMPRLGSDGAIMSIHPLPPFSEQHRIITKIDQLMMHCDELEKLRSEREQRQ</sequence>
<dbReference type="GO" id="GO:0003677">
    <property type="term" value="F:DNA binding"/>
    <property type="evidence" value="ECO:0007669"/>
    <property type="project" value="UniProtKB-KW"/>
</dbReference>